<feature type="domain" description="EamA" evidence="9">
    <location>
        <begin position="3"/>
        <end position="132"/>
    </location>
</feature>
<gene>
    <name evidence="10" type="ORF">S2091_2999</name>
</gene>
<keyword evidence="7 8" id="KW-0472">Membrane</keyword>
<evidence type="ECO:0000256" key="1">
    <source>
        <dbReference type="ARBA" id="ARBA00004651"/>
    </source>
</evidence>
<dbReference type="PANTHER" id="PTHR22911">
    <property type="entry name" value="ACYL-MALONYL CONDENSING ENZYME-RELATED"/>
    <property type="match status" value="1"/>
</dbReference>
<comment type="subcellular location">
    <subcellularLocation>
        <location evidence="1">Cell membrane</location>
        <topology evidence="1">Multi-pass membrane protein</topology>
    </subcellularLocation>
</comment>
<sequence length="294" mass="32256">MAACSYSVWGLFPLYFKSISNVAPMEILAHRILWAMPFLLLIIACRTQWAWIPNVIKRPKVLGGFIASALLLSCNWFIYIWAVNNGHVIDSSLGYFINPIVNVLLGFILLKERLRPIQWLAVGIAGCGVSWLALQSGHMPWISLALAISFGIYGLLRKTAALGALEGLSLETIILFPCALAYVTYLSSQGASTFTTTLAIDSTTTWLLLAAGPITAIPLLLFAAGARLIPMSTLGLLQYIAPSIQLLLGVWLFHEPFNGARLAGFVIIWSALILYSAEGLWRAYQQNKQRMAAV</sequence>
<feature type="transmembrane region" description="Helical" evidence="8">
    <location>
        <begin position="236"/>
        <end position="254"/>
    </location>
</feature>
<dbReference type="SUPFAM" id="SSF103481">
    <property type="entry name" value="Multidrug resistance efflux transporter EmrE"/>
    <property type="match status" value="2"/>
</dbReference>
<dbReference type="InterPro" id="IPR004626">
    <property type="entry name" value="RarD"/>
</dbReference>
<keyword evidence="4" id="KW-1003">Cell membrane</keyword>
<keyword evidence="5 8" id="KW-0812">Transmembrane</keyword>
<dbReference type="InterPro" id="IPR000620">
    <property type="entry name" value="EamA_dom"/>
</dbReference>
<comment type="caution">
    <text evidence="10">The sequence shown here is derived from an EMBL/GenBank/DDBJ whole genome shotgun (WGS) entry which is preliminary data.</text>
</comment>
<evidence type="ECO:0000256" key="2">
    <source>
        <dbReference type="ARBA" id="ARBA00007362"/>
    </source>
</evidence>
<comment type="similarity">
    <text evidence="2">Belongs to the EamA transporter family.</text>
</comment>
<evidence type="ECO:0000256" key="3">
    <source>
        <dbReference type="ARBA" id="ARBA00022448"/>
    </source>
</evidence>
<organism evidence="10 11">
    <name type="scientific">Solimicrobium silvestre</name>
    <dbReference type="NCBI Taxonomy" id="2099400"/>
    <lineage>
        <taxon>Bacteria</taxon>
        <taxon>Pseudomonadati</taxon>
        <taxon>Pseudomonadota</taxon>
        <taxon>Betaproteobacteria</taxon>
        <taxon>Burkholderiales</taxon>
        <taxon>Oxalobacteraceae</taxon>
        <taxon>Solimicrobium</taxon>
    </lineage>
</organism>
<protein>
    <submittedName>
        <fullName evidence="10">RarD: protein RarD</fullName>
    </submittedName>
</protein>
<feature type="transmembrane region" description="Helical" evidence="8">
    <location>
        <begin position="61"/>
        <end position="81"/>
    </location>
</feature>
<evidence type="ECO:0000256" key="6">
    <source>
        <dbReference type="ARBA" id="ARBA00022989"/>
    </source>
</evidence>
<evidence type="ECO:0000256" key="5">
    <source>
        <dbReference type="ARBA" id="ARBA00022692"/>
    </source>
</evidence>
<evidence type="ECO:0000256" key="7">
    <source>
        <dbReference type="ARBA" id="ARBA00023136"/>
    </source>
</evidence>
<dbReference type="GO" id="GO:0005886">
    <property type="term" value="C:plasma membrane"/>
    <property type="evidence" value="ECO:0007669"/>
    <property type="project" value="UniProtKB-SubCell"/>
</dbReference>
<evidence type="ECO:0000313" key="10">
    <source>
        <dbReference type="EMBL" id="PRC92340.1"/>
    </source>
</evidence>
<accession>A0A2S9GXA5</accession>
<dbReference type="EMBL" id="PUGF01000014">
    <property type="protein sequence ID" value="PRC92340.1"/>
    <property type="molecule type" value="Genomic_DNA"/>
</dbReference>
<feature type="transmembrane region" description="Helical" evidence="8">
    <location>
        <begin position="117"/>
        <end position="134"/>
    </location>
</feature>
<evidence type="ECO:0000256" key="8">
    <source>
        <dbReference type="SAM" id="Phobius"/>
    </source>
</evidence>
<feature type="transmembrane region" description="Helical" evidence="8">
    <location>
        <begin position="32"/>
        <end position="49"/>
    </location>
</feature>
<feature type="transmembrane region" description="Helical" evidence="8">
    <location>
        <begin position="260"/>
        <end position="281"/>
    </location>
</feature>
<dbReference type="NCBIfam" id="TIGR00688">
    <property type="entry name" value="rarD"/>
    <property type="match status" value="1"/>
</dbReference>
<feature type="transmembrane region" description="Helical" evidence="8">
    <location>
        <begin position="140"/>
        <end position="156"/>
    </location>
</feature>
<keyword evidence="6 8" id="KW-1133">Transmembrane helix</keyword>
<dbReference type="Pfam" id="PF00892">
    <property type="entry name" value="EamA"/>
    <property type="match status" value="1"/>
</dbReference>
<evidence type="ECO:0000256" key="4">
    <source>
        <dbReference type="ARBA" id="ARBA00022475"/>
    </source>
</evidence>
<name>A0A2S9GXA5_9BURK</name>
<feature type="transmembrane region" description="Helical" evidence="8">
    <location>
        <begin position="93"/>
        <end position="110"/>
    </location>
</feature>
<evidence type="ECO:0000313" key="11">
    <source>
        <dbReference type="Proteomes" id="UP000237839"/>
    </source>
</evidence>
<evidence type="ECO:0000259" key="9">
    <source>
        <dbReference type="Pfam" id="PF00892"/>
    </source>
</evidence>
<keyword evidence="11" id="KW-1185">Reference proteome</keyword>
<feature type="transmembrane region" description="Helical" evidence="8">
    <location>
        <begin position="206"/>
        <end position="224"/>
    </location>
</feature>
<reference evidence="10 11" key="1">
    <citation type="submission" date="2018-02" db="EMBL/GenBank/DDBJ databases">
        <title>Solimicrobium silvestre gen. nov., sp. nov., isolated from alpine forest soil.</title>
        <authorList>
            <person name="Margesin R."/>
            <person name="Albuquerque L."/>
            <person name="Zhang D.-C."/>
            <person name="Froufe H.J.C."/>
            <person name="Severino R."/>
            <person name="Roxo I."/>
            <person name="Egas C."/>
            <person name="Da Costa M.S."/>
        </authorList>
    </citation>
    <scope>NUCLEOTIDE SEQUENCE [LARGE SCALE GENOMIC DNA]</scope>
    <source>
        <strain evidence="10 11">S20-91</strain>
    </source>
</reference>
<dbReference type="Proteomes" id="UP000237839">
    <property type="component" value="Unassembled WGS sequence"/>
</dbReference>
<dbReference type="AlphaFoldDB" id="A0A2S9GXA5"/>
<dbReference type="InterPro" id="IPR037185">
    <property type="entry name" value="EmrE-like"/>
</dbReference>
<proteinExistence type="inferred from homology"/>
<feature type="transmembrane region" description="Helical" evidence="8">
    <location>
        <begin position="168"/>
        <end position="186"/>
    </location>
</feature>
<dbReference type="PANTHER" id="PTHR22911:SF137">
    <property type="entry name" value="SOLUTE CARRIER FAMILY 35 MEMBER G2-RELATED"/>
    <property type="match status" value="1"/>
</dbReference>
<keyword evidence="3" id="KW-0813">Transport</keyword>